<dbReference type="EMBL" id="JBHTGP010000033">
    <property type="protein sequence ID" value="MFD0691824.1"/>
    <property type="molecule type" value="Genomic_DNA"/>
</dbReference>
<evidence type="ECO:0000256" key="5">
    <source>
        <dbReference type="ARBA" id="ARBA00023136"/>
    </source>
</evidence>
<evidence type="ECO:0000256" key="2">
    <source>
        <dbReference type="ARBA" id="ARBA00022475"/>
    </source>
</evidence>
<evidence type="ECO:0000256" key="4">
    <source>
        <dbReference type="ARBA" id="ARBA00022989"/>
    </source>
</evidence>
<protein>
    <recommendedName>
        <fullName evidence="9">MFS transporter</fullName>
    </recommendedName>
</protein>
<evidence type="ECO:0000256" key="3">
    <source>
        <dbReference type="ARBA" id="ARBA00022692"/>
    </source>
</evidence>
<keyword evidence="5 6" id="KW-0472">Membrane</keyword>
<feature type="transmembrane region" description="Helical" evidence="6">
    <location>
        <begin position="58"/>
        <end position="83"/>
    </location>
</feature>
<proteinExistence type="predicted"/>
<keyword evidence="4 6" id="KW-1133">Transmembrane helix</keyword>
<keyword evidence="8" id="KW-1185">Reference proteome</keyword>
<name>A0ABW2XZR0_9ACTN</name>
<comment type="subcellular location">
    <subcellularLocation>
        <location evidence="1">Cell membrane</location>
        <topology evidence="1">Multi-pass membrane protein</topology>
    </subcellularLocation>
</comment>
<evidence type="ECO:0000256" key="1">
    <source>
        <dbReference type="ARBA" id="ARBA00004651"/>
    </source>
</evidence>
<dbReference type="PANTHER" id="PTHR23513:SF11">
    <property type="entry name" value="STAPHYLOFERRIN A TRANSPORTER"/>
    <property type="match status" value="1"/>
</dbReference>
<sequence>MTAASSSRPGPRPRVRYRDAFALPEFRVLFALQALQVGGDAVRMLALSVQVFERTGSALASALAFGAGLLPYVLGGALLLALADRVPARRLLAGTHLLRLVVTAVLALDGTPVPAAIALVAALGLAAPVGAAAVQARLAALLPGDGLVLGRSLFLMTAAGAQIAGQAAGGLLLAAVAPSGALWLAAAGGSGVLAGQPDASR</sequence>
<evidence type="ECO:0000256" key="6">
    <source>
        <dbReference type="SAM" id="Phobius"/>
    </source>
</evidence>
<accession>A0ABW2XZR0</accession>
<dbReference type="PANTHER" id="PTHR23513">
    <property type="entry name" value="INTEGRAL MEMBRANE EFFLUX PROTEIN-RELATED"/>
    <property type="match status" value="1"/>
</dbReference>
<dbReference type="InterPro" id="IPR036259">
    <property type="entry name" value="MFS_trans_sf"/>
</dbReference>
<dbReference type="SUPFAM" id="SSF103473">
    <property type="entry name" value="MFS general substrate transporter"/>
    <property type="match status" value="1"/>
</dbReference>
<evidence type="ECO:0008006" key="9">
    <source>
        <dbReference type="Google" id="ProtNLM"/>
    </source>
</evidence>
<feature type="transmembrane region" description="Helical" evidence="6">
    <location>
        <begin position="171"/>
        <end position="195"/>
    </location>
</feature>
<keyword evidence="2" id="KW-1003">Cell membrane</keyword>
<dbReference type="RefSeq" id="WP_131756024.1">
    <property type="nucleotide sequence ID" value="NZ_CAACUY010000011.1"/>
</dbReference>
<evidence type="ECO:0000313" key="8">
    <source>
        <dbReference type="Proteomes" id="UP001597063"/>
    </source>
</evidence>
<keyword evidence="3 6" id="KW-0812">Transmembrane</keyword>
<dbReference type="Proteomes" id="UP001597063">
    <property type="component" value="Unassembled WGS sequence"/>
</dbReference>
<organism evidence="7 8">
    <name type="scientific">Actinomadura fibrosa</name>
    <dbReference type="NCBI Taxonomy" id="111802"/>
    <lineage>
        <taxon>Bacteria</taxon>
        <taxon>Bacillati</taxon>
        <taxon>Actinomycetota</taxon>
        <taxon>Actinomycetes</taxon>
        <taxon>Streptosporangiales</taxon>
        <taxon>Thermomonosporaceae</taxon>
        <taxon>Actinomadura</taxon>
    </lineage>
</organism>
<gene>
    <name evidence="7" type="ORF">ACFQZM_45550</name>
</gene>
<evidence type="ECO:0000313" key="7">
    <source>
        <dbReference type="EMBL" id="MFD0691824.1"/>
    </source>
</evidence>
<comment type="caution">
    <text evidence="7">The sequence shown here is derived from an EMBL/GenBank/DDBJ whole genome shotgun (WGS) entry which is preliminary data.</text>
</comment>
<reference evidence="8" key="1">
    <citation type="journal article" date="2019" name="Int. J. Syst. Evol. Microbiol.">
        <title>The Global Catalogue of Microorganisms (GCM) 10K type strain sequencing project: providing services to taxonomists for standard genome sequencing and annotation.</title>
        <authorList>
            <consortium name="The Broad Institute Genomics Platform"/>
            <consortium name="The Broad Institute Genome Sequencing Center for Infectious Disease"/>
            <person name="Wu L."/>
            <person name="Ma J."/>
        </authorList>
    </citation>
    <scope>NUCLEOTIDE SEQUENCE [LARGE SCALE GENOMIC DNA]</scope>
    <source>
        <strain evidence="8">JCM 9371</strain>
    </source>
</reference>